<dbReference type="OMA" id="KINASAY"/>
<dbReference type="PROSITE" id="PS51419">
    <property type="entry name" value="RAB"/>
    <property type="match status" value="1"/>
</dbReference>
<keyword evidence="9" id="KW-0636">Prenylation</keyword>
<dbReference type="PANTHER" id="PTHR24072">
    <property type="entry name" value="RHO FAMILY GTPASE"/>
    <property type="match status" value="1"/>
</dbReference>
<evidence type="ECO:0000313" key="10">
    <source>
        <dbReference type="EMBL" id="EGC29564.1"/>
    </source>
</evidence>
<dbReference type="GO" id="GO:0007165">
    <property type="term" value="P:signal transduction"/>
    <property type="evidence" value="ECO:0000318"/>
    <property type="project" value="GO_Central"/>
</dbReference>
<dbReference type="GO" id="GO:0005525">
    <property type="term" value="F:GTP binding"/>
    <property type="evidence" value="ECO:0000318"/>
    <property type="project" value="GO_Central"/>
</dbReference>
<dbReference type="FunFam" id="3.40.50.300:FF:001799">
    <property type="entry name" value="Rac2 family GTP-binding protein, putative"/>
    <property type="match status" value="1"/>
</dbReference>
<evidence type="ECO:0000256" key="1">
    <source>
        <dbReference type="ARBA" id="ARBA00004342"/>
    </source>
</evidence>
<evidence type="ECO:0000313" key="11">
    <source>
        <dbReference type="Proteomes" id="UP000001064"/>
    </source>
</evidence>
<dbReference type="SMART" id="SM00174">
    <property type="entry name" value="RHO"/>
    <property type="match status" value="1"/>
</dbReference>
<dbReference type="InterPro" id="IPR027417">
    <property type="entry name" value="P-loop_NTPase"/>
</dbReference>
<dbReference type="VEuPathDB" id="AmoebaDB:DICPUDRAFT_158834"/>
<dbReference type="GO" id="GO:0007015">
    <property type="term" value="P:actin filament organization"/>
    <property type="evidence" value="ECO:0000318"/>
    <property type="project" value="GO_Central"/>
</dbReference>
<sequence>MSNIKRLKLVTIGDTSVGKTCMFIRFVHGTFPEYIPTVFENHSYNMSQRGIPCVLSLWDTAGGEDYSRFRPLSYPQTDCFLLCFSIANRKSFERCLDYWYPEIQLFCPEAPVILVGTKIDLYDDHKLDRSNFVTYEEGIEMAKKIQAVEYIEISSLKNINISKLFGNSSIISLNFEKKNKKHFKFPSNFNVESSQYSFKAKGDK</sequence>
<evidence type="ECO:0000256" key="9">
    <source>
        <dbReference type="ARBA" id="ARBA00023289"/>
    </source>
</evidence>
<dbReference type="SMART" id="SM00173">
    <property type="entry name" value="RAS"/>
    <property type="match status" value="1"/>
</dbReference>
<evidence type="ECO:0008006" key="12">
    <source>
        <dbReference type="Google" id="ProtNLM"/>
    </source>
</evidence>
<name>F1A2L7_DICPU</name>
<dbReference type="InterPro" id="IPR001806">
    <property type="entry name" value="Small_GTPase"/>
</dbReference>
<organism evidence="10 11">
    <name type="scientific">Dictyostelium purpureum</name>
    <name type="common">Slime mold</name>
    <dbReference type="NCBI Taxonomy" id="5786"/>
    <lineage>
        <taxon>Eukaryota</taxon>
        <taxon>Amoebozoa</taxon>
        <taxon>Evosea</taxon>
        <taxon>Eumycetozoa</taxon>
        <taxon>Dictyostelia</taxon>
        <taxon>Dictyosteliales</taxon>
        <taxon>Dictyosteliaceae</taxon>
        <taxon>Dictyostelium</taxon>
    </lineage>
</organism>
<keyword evidence="11" id="KW-1185">Reference proteome</keyword>
<dbReference type="GO" id="GO:0019901">
    <property type="term" value="F:protein kinase binding"/>
    <property type="evidence" value="ECO:0000318"/>
    <property type="project" value="GO_Central"/>
</dbReference>
<evidence type="ECO:0000256" key="6">
    <source>
        <dbReference type="ARBA" id="ARBA00023134"/>
    </source>
</evidence>
<comment type="subcellular location">
    <subcellularLocation>
        <location evidence="1">Cell membrane</location>
        <topology evidence="1">Lipid-anchor</topology>
        <orientation evidence="1">Cytoplasmic side</orientation>
    </subcellularLocation>
</comment>
<evidence type="ECO:0000256" key="7">
    <source>
        <dbReference type="ARBA" id="ARBA00023136"/>
    </source>
</evidence>
<evidence type="ECO:0000256" key="5">
    <source>
        <dbReference type="ARBA" id="ARBA00022741"/>
    </source>
</evidence>
<dbReference type="GO" id="GO:0003924">
    <property type="term" value="F:GTPase activity"/>
    <property type="evidence" value="ECO:0000318"/>
    <property type="project" value="GO_Central"/>
</dbReference>
<dbReference type="EMBL" id="GL871417">
    <property type="protein sequence ID" value="EGC29564.1"/>
    <property type="molecule type" value="Genomic_DNA"/>
</dbReference>
<dbReference type="RefSeq" id="XP_003293913.1">
    <property type="nucleotide sequence ID" value="XM_003293865.1"/>
</dbReference>
<dbReference type="PROSITE" id="PS51421">
    <property type="entry name" value="RAS"/>
    <property type="match status" value="1"/>
</dbReference>
<dbReference type="PROSITE" id="PS51420">
    <property type="entry name" value="RHO"/>
    <property type="match status" value="1"/>
</dbReference>
<dbReference type="PRINTS" id="PR00449">
    <property type="entry name" value="RASTRNSFRMNG"/>
</dbReference>
<dbReference type="AlphaFoldDB" id="F1A2L7"/>
<proteinExistence type="inferred from homology"/>
<dbReference type="CDD" id="cd00157">
    <property type="entry name" value="Rho"/>
    <property type="match status" value="1"/>
</dbReference>
<keyword evidence="5" id="KW-0547">Nucleotide-binding</keyword>
<dbReference type="GO" id="GO:0005886">
    <property type="term" value="C:plasma membrane"/>
    <property type="evidence" value="ECO:0000318"/>
    <property type="project" value="GO_Central"/>
</dbReference>
<protein>
    <recommendedName>
        <fullName evidence="12">Rho GTPase</fullName>
    </recommendedName>
</protein>
<dbReference type="NCBIfam" id="TIGR00231">
    <property type="entry name" value="small_GTP"/>
    <property type="match status" value="1"/>
</dbReference>
<dbReference type="KEGG" id="dpp:DICPUDRAFT_158834"/>
<evidence type="ECO:0000256" key="8">
    <source>
        <dbReference type="ARBA" id="ARBA00023288"/>
    </source>
</evidence>
<keyword evidence="7" id="KW-0472">Membrane</keyword>
<keyword evidence="3" id="KW-1003">Cell membrane</keyword>
<dbReference type="SMART" id="SM00175">
    <property type="entry name" value="RAB"/>
    <property type="match status" value="1"/>
</dbReference>
<dbReference type="InterPro" id="IPR005225">
    <property type="entry name" value="Small_GTP-bd"/>
</dbReference>
<dbReference type="InterPro" id="IPR003578">
    <property type="entry name" value="Small_GTPase_Rho"/>
</dbReference>
<reference evidence="11" key="1">
    <citation type="journal article" date="2011" name="Genome Biol.">
        <title>Comparative genomics of the social amoebae Dictyostelium discoideum and Dictyostelium purpureum.</title>
        <authorList>
            <consortium name="US DOE Joint Genome Institute (JGI-PGF)"/>
            <person name="Sucgang R."/>
            <person name="Kuo A."/>
            <person name="Tian X."/>
            <person name="Salerno W."/>
            <person name="Parikh A."/>
            <person name="Feasley C.L."/>
            <person name="Dalin E."/>
            <person name="Tu H."/>
            <person name="Huang E."/>
            <person name="Barry K."/>
            <person name="Lindquist E."/>
            <person name="Shapiro H."/>
            <person name="Bruce D."/>
            <person name="Schmutz J."/>
            <person name="Salamov A."/>
            <person name="Fey P."/>
            <person name="Gaudet P."/>
            <person name="Anjard C."/>
            <person name="Babu M.M."/>
            <person name="Basu S."/>
            <person name="Bushmanova Y."/>
            <person name="van der Wel H."/>
            <person name="Katoh-Kurasawa M."/>
            <person name="Dinh C."/>
            <person name="Coutinho P.M."/>
            <person name="Saito T."/>
            <person name="Elias M."/>
            <person name="Schaap P."/>
            <person name="Kay R.R."/>
            <person name="Henrissat B."/>
            <person name="Eichinger L."/>
            <person name="Rivero F."/>
            <person name="Putnam N.H."/>
            <person name="West C.M."/>
            <person name="Loomis W.F."/>
            <person name="Chisholm R.L."/>
            <person name="Shaulsky G."/>
            <person name="Strassmann J.E."/>
            <person name="Queller D.C."/>
            <person name="Kuspa A."/>
            <person name="Grigoriev I.V."/>
        </authorList>
    </citation>
    <scope>NUCLEOTIDE SEQUENCE [LARGE SCALE GENOMIC DNA]</scope>
    <source>
        <strain evidence="11">QSDP1</strain>
    </source>
</reference>
<evidence type="ECO:0000256" key="4">
    <source>
        <dbReference type="ARBA" id="ARBA00022481"/>
    </source>
</evidence>
<dbReference type="SUPFAM" id="SSF52540">
    <property type="entry name" value="P-loop containing nucleoside triphosphate hydrolases"/>
    <property type="match status" value="1"/>
</dbReference>
<dbReference type="Pfam" id="PF00071">
    <property type="entry name" value="Ras"/>
    <property type="match status" value="1"/>
</dbReference>
<accession>F1A2L7</accession>
<dbReference type="OrthoDB" id="8830751at2759"/>
<keyword evidence="4" id="KW-0488">Methylation</keyword>
<dbReference type="Proteomes" id="UP000001064">
    <property type="component" value="Unassembled WGS sequence"/>
</dbReference>
<dbReference type="InParanoid" id="F1A2L7"/>
<evidence type="ECO:0000256" key="2">
    <source>
        <dbReference type="ARBA" id="ARBA00010142"/>
    </source>
</evidence>
<dbReference type="GeneID" id="10505227"/>
<keyword evidence="6" id="KW-0342">GTP-binding</keyword>
<dbReference type="Gene3D" id="3.40.50.300">
    <property type="entry name" value="P-loop containing nucleotide triphosphate hydrolases"/>
    <property type="match status" value="1"/>
</dbReference>
<keyword evidence="8" id="KW-0449">Lipoprotein</keyword>
<comment type="similarity">
    <text evidence="2">Belongs to the small GTPase superfamily. Rho family.</text>
</comment>
<dbReference type="eggNOG" id="KOG0393">
    <property type="taxonomic scope" value="Eukaryota"/>
</dbReference>
<evidence type="ECO:0000256" key="3">
    <source>
        <dbReference type="ARBA" id="ARBA00022475"/>
    </source>
</evidence>
<dbReference type="STRING" id="5786.F1A2L7"/>
<dbReference type="GO" id="GO:0007264">
    <property type="term" value="P:small GTPase-mediated signal transduction"/>
    <property type="evidence" value="ECO:0007669"/>
    <property type="project" value="InterPro"/>
</dbReference>
<gene>
    <name evidence="10" type="primary">racW</name>
    <name evidence="10" type="ORF">DICPUDRAFT_158834</name>
</gene>